<dbReference type="InterPro" id="IPR000674">
    <property type="entry name" value="Ald_Oxase/Xan_DH_a/b"/>
</dbReference>
<keyword evidence="2" id="KW-0560">Oxidoreductase</keyword>
<dbReference type="InterPro" id="IPR036856">
    <property type="entry name" value="Ald_Oxase/Xan_DH_a/b_sf"/>
</dbReference>
<dbReference type="PANTHER" id="PTHR11908:SF132">
    <property type="entry name" value="ALDEHYDE OXIDASE 1-RELATED"/>
    <property type="match status" value="1"/>
</dbReference>
<dbReference type="Pfam" id="PF20256">
    <property type="entry name" value="MoCoBD_2"/>
    <property type="match status" value="1"/>
</dbReference>
<dbReference type="SMART" id="SM01008">
    <property type="entry name" value="Ald_Xan_dh_C"/>
    <property type="match status" value="1"/>
</dbReference>
<dbReference type="KEGG" id="gfu:KM031_17125"/>
<accession>A0A975P9T7</accession>
<name>A0A975P9T7_9RHOB</name>
<dbReference type="Gene3D" id="3.90.1170.50">
    <property type="entry name" value="Aldehyde oxidase/xanthine dehydrogenase, a/b hammerhead"/>
    <property type="match status" value="1"/>
</dbReference>
<dbReference type="Pfam" id="PF01315">
    <property type="entry name" value="Ald_Xan_dh_C"/>
    <property type="match status" value="1"/>
</dbReference>
<dbReference type="PANTHER" id="PTHR11908">
    <property type="entry name" value="XANTHINE DEHYDROGENASE"/>
    <property type="match status" value="1"/>
</dbReference>
<evidence type="ECO:0000256" key="1">
    <source>
        <dbReference type="ARBA" id="ARBA00022505"/>
    </source>
</evidence>
<dbReference type="Pfam" id="PF02738">
    <property type="entry name" value="MoCoBD_1"/>
    <property type="match status" value="1"/>
</dbReference>
<keyword evidence="1" id="KW-0500">Molybdenum</keyword>
<evidence type="ECO:0000256" key="2">
    <source>
        <dbReference type="ARBA" id="ARBA00023002"/>
    </source>
</evidence>
<dbReference type="AlphaFoldDB" id="A0A975P9T7"/>
<keyword evidence="4" id="KW-0614">Plasmid</keyword>
<dbReference type="SUPFAM" id="SSF54665">
    <property type="entry name" value="CO dehydrogenase molybdoprotein N-domain-like"/>
    <property type="match status" value="1"/>
</dbReference>
<evidence type="ECO:0000313" key="5">
    <source>
        <dbReference type="Proteomes" id="UP000679352"/>
    </source>
</evidence>
<dbReference type="InterPro" id="IPR046867">
    <property type="entry name" value="AldOxase/xan_DH_MoCoBD2"/>
</dbReference>
<sequence>MTEFAYVGKRLTKPDIYGKVTGEAKYTDDMTVPSMVEGRILASPHAHARILRIDTSKAAALPGVLCVLTHKDCPDSRFSRSTMAEALPEFAFTGERQDQYILTDKARYVGDWIAAVAAEDIYTAEAALELIEVEYELLPMILDPHKALEPGAPSVHDDVAGNIAFEMDHPFNSGDVDRAFAEAEAVVEFTGVNSRQKHLHLETDIAIAYHESDGRLVIISPSQGPHLAKKHLTKRVFPDLSDGDIRWLSPTIGGGFGARLALGVEPVAVLLARACKRPVRVTTTREEDFSGYSSRTDQHQTIRVAANKDGKLLAIEQIIVADSGAYLSHSATTATVNMQKTLGVLKCDNIRGHLTVAYTNTPTTSGFRGYGNPEGAFVFQQALDRLAEKIGMDPMEFRLKNLKVPGDPSCFVPVPLEHTKLEECIHLAAEKIGYKDKWQGWGVAKPGRYKRGIGMSVLTHASGAGGFLLEHSSCVMKVLSDGALNLIVSPCEMGQGIIGALAQVAAESSGLRYEQIRVSTGDTDVTMFDIGSHASRSMLVIGNAVAAAGVKIKEQIRDRAVALFAEHQVRVTPDQIEVRAGRITSDAAPGVAFDVAQVAYAAIYDFGSGGSQLNASGSYLSTSHHPNHQAAFAEVEVDTETGLVTVLNYVSAHDIGRAINPLLVEAQMEGSLVQGIGFALTEDFVIDPDTGRVLSDSLLTYRLPTTMDVPDMAHLLVEDPLEAGPFGAKGCGEAGLVNPAPAIANAIYDAIGVRIHSLPMAADKVLWALRHGEGAAPGGSRVSGQYL</sequence>
<reference evidence="4" key="1">
    <citation type="submission" date="2021-06" db="EMBL/GenBank/DDBJ databases">
        <authorList>
            <person name="Lee C.-S."/>
            <person name="Jin L."/>
        </authorList>
    </citation>
    <scope>NUCLEOTIDE SEQUENCE</scope>
    <source>
        <strain evidence="4">Con5</strain>
        <plasmid evidence="4">p1</plasmid>
    </source>
</reference>
<geneLocation type="plasmid" evidence="4 5">
    <name>p1</name>
</geneLocation>
<protein>
    <submittedName>
        <fullName evidence="4">Molybdopterin-dependent oxidoreductase</fullName>
    </submittedName>
</protein>
<keyword evidence="5" id="KW-1185">Reference proteome</keyword>
<dbReference type="InterPro" id="IPR016208">
    <property type="entry name" value="Ald_Oxase/xanthine_DH-like"/>
</dbReference>
<dbReference type="RefSeq" id="WP_215505287.1">
    <property type="nucleotide sequence ID" value="NZ_CP076362.1"/>
</dbReference>
<proteinExistence type="predicted"/>
<dbReference type="EMBL" id="CP076362">
    <property type="protein sequence ID" value="QWK92424.1"/>
    <property type="molecule type" value="Genomic_DNA"/>
</dbReference>
<dbReference type="SUPFAM" id="SSF56003">
    <property type="entry name" value="Molybdenum cofactor-binding domain"/>
    <property type="match status" value="1"/>
</dbReference>
<dbReference type="InterPro" id="IPR037165">
    <property type="entry name" value="AldOxase/xan_DH_Mopterin-bd_sf"/>
</dbReference>
<dbReference type="Proteomes" id="UP000679352">
    <property type="component" value="Plasmid p1"/>
</dbReference>
<dbReference type="GO" id="GO:0016491">
    <property type="term" value="F:oxidoreductase activity"/>
    <property type="evidence" value="ECO:0007669"/>
    <property type="project" value="UniProtKB-KW"/>
</dbReference>
<evidence type="ECO:0000313" key="4">
    <source>
        <dbReference type="EMBL" id="QWK92424.1"/>
    </source>
</evidence>
<organism evidence="4 5">
    <name type="scientific">Gemmobacter fulvus</name>
    <dbReference type="NCBI Taxonomy" id="2840474"/>
    <lineage>
        <taxon>Bacteria</taxon>
        <taxon>Pseudomonadati</taxon>
        <taxon>Pseudomonadota</taxon>
        <taxon>Alphaproteobacteria</taxon>
        <taxon>Rhodobacterales</taxon>
        <taxon>Paracoccaceae</taxon>
        <taxon>Gemmobacter</taxon>
    </lineage>
</organism>
<feature type="domain" description="Aldehyde oxidase/xanthine dehydrogenase a/b hammerhead" evidence="3">
    <location>
        <begin position="21"/>
        <end position="139"/>
    </location>
</feature>
<evidence type="ECO:0000259" key="3">
    <source>
        <dbReference type="SMART" id="SM01008"/>
    </source>
</evidence>
<dbReference type="GO" id="GO:0005506">
    <property type="term" value="F:iron ion binding"/>
    <property type="evidence" value="ECO:0007669"/>
    <property type="project" value="InterPro"/>
</dbReference>
<gene>
    <name evidence="4" type="ORF">KM031_17125</name>
</gene>
<dbReference type="Gene3D" id="3.30.365.10">
    <property type="entry name" value="Aldehyde oxidase/xanthine dehydrogenase, molybdopterin binding domain"/>
    <property type="match status" value="4"/>
</dbReference>
<dbReference type="InterPro" id="IPR008274">
    <property type="entry name" value="AldOxase/xan_DH_MoCoBD1"/>
</dbReference>